<dbReference type="Proteomes" id="UP001172102">
    <property type="component" value="Unassembled WGS sequence"/>
</dbReference>
<comment type="caution">
    <text evidence="3">The sequence shown here is derived from an EMBL/GenBank/DDBJ whole genome shotgun (WGS) entry which is preliminary data.</text>
</comment>
<dbReference type="EMBL" id="JAUKUA010000002">
    <property type="protein sequence ID" value="KAK0724584.1"/>
    <property type="molecule type" value="Genomic_DNA"/>
</dbReference>
<gene>
    <name evidence="3" type="ORF">B0H67DRAFT_657176</name>
</gene>
<sequence length="626" mass="69407">MENTTDPTAWLSAVSSVAAAVIAMATLLTVYIAAVQLASQNRMYKHGLSWRAIGPWAPRATRSSLLGLRRTIYVPSLSLKSLVGNGWKPKFTFPVGIPKTPNTHVEAGDNVQAKAGWVNFIQALDMTPEIPSDGSIQLYEMQHASELLNGVVPMPWTGKDLVGICSILGFQSYEKSPSPREPMPLPMQWAGPLGWLQFRSSTNGCVVEFRRRMYMVNQISDSIHRHWESRDMPQEDHFLRSRLWNAIGGFSLPNGDVLYLGGADRCKGPRDLEPEAAEEATEAQLFEDLTSADLSSEDIMLRLFGKKKDRPQALKREADRNNPTQADRGVRNPEPDPLESLLRLELDKVDSGSSGMKELLRPCPGLLSVIINGELAYSRGLSANGCKEYDRRFVSLEDGIDPGRYPHHLGDLYMDDEILGLIKDALLLLCPDGFYFSPTSILLADLNEAYDHIEELPPEMAKDAFDDLHYSLNLCNELQRRRKTGHAMFSVDDMRLLAKASCSLKPIISPRGKPGHDLVWAMIYCPNLSRDVCKSLTSTDITSFLAAEFVCQGGSLGCASLPELSSADPEKPIGYTIPLVADGKFTGTQVLAALAYVFITYYWINKAWPNNVALYDSTMPQNVLMC</sequence>
<keyword evidence="2" id="KW-1133">Transmembrane helix</keyword>
<feature type="compositionally biased region" description="Basic and acidic residues" evidence="1">
    <location>
        <begin position="311"/>
        <end position="320"/>
    </location>
</feature>
<feature type="region of interest" description="Disordered" evidence="1">
    <location>
        <begin position="311"/>
        <end position="337"/>
    </location>
</feature>
<evidence type="ECO:0000256" key="1">
    <source>
        <dbReference type="SAM" id="MobiDB-lite"/>
    </source>
</evidence>
<dbReference type="AlphaFoldDB" id="A0AA40AYY4"/>
<accession>A0AA40AYY4</accession>
<name>A0AA40AYY4_9PEZI</name>
<evidence type="ECO:0000256" key="2">
    <source>
        <dbReference type="SAM" id="Phobius"/>
    </source>
</evidence>
<evidence type="ECO:0000313" key="3">
    <source>
        <dbReference type="EMBL" id="KAK0724584.1"/>
    </source>
</evidence>
<organism evidence="3 4">
    <name type="scientific">Lasiosphaeris hirsuta</name>
    <dbReference type="NCBI Taxonomy" id="260670"/>
    <lineage>
        <taxon>Eukaryota</taxon>
        <taxon>Fungi</taxon>
        <taxon>Dikarya</taxon>
        <taxon>Ascomycota</taxon>
        <taxon>Pezizomycotina</taxon>
        <taxon>Sordariomycetes</taxon>
        <taxon>Sordariomycetidae</taxon>
        <taxon>Sordariales</taxon>
        <taxon>Lasiosphaeriaceae</taxon>
        <taxon>Lasiosphaeris</taxon>
    </lineage>
</organism>
<feature type="transmembrane region" description="Helical" evidence="2">
    <location>
        <begin position="12"/>
        <end position="35"/>
    </location>
</feature>
<reference evidence="3" key="1">
    <citation type="submission" date="2023-06" db="EMBL/GenBank/DDBJ databases">
        <title>Genome-scale phylogeny and comparative genomics of the fungal order Sordariales.</title>
        <authorList>
            <consortium name="Lawrence Berkeley National Laboratory"/>
            <person name="Hensen N."/>
            <person name="Bonometti L."/>
            <person name="Westerberg I."/>
            <person name="Brannstrom I.O."/>
            <person name="Guillou S."/>
            <person name="Cros-Aarteil S."/>
            <person name="Calhoun S."/>
            <person name="Haridas S."/>
            <person name="Kuo A."/>
            <person name="Mondo S."/>
            <person name="Pangilinan J."/>
            <person name="Riley R."/>
            <person name="Labutti K."/>
            <person name="Andreopoulos B."/>
            <person name="Lipzen A."/>
            <person name="Chen C."/>
            <person name="Yanf M."/>
            <person name="Daum C."/>
            <person name="Ng V."/>
            <person name="Clum A."/>
            <person name="Steindorff A."/>
            <person name="Ohm R."/>
            <person name="Martin F."/>
            <person name="Silar P."/>
            <person name="Natvig D."/>
            <person name="Lalanne C."/>
            <person name="Gautier V."/>
            <person name="Ament-Velasquez S.L."/>
            <person name="Kruys A."/>
            <person name="Hutchinson M.I."/>
            <person name="Powell A.J."/>
            <person name="Barry K."/>
            <person name="Miller A.N."/>
            <person name="Grigoriev I.V."/>
            <person name="Debuchy R."/>
            <person name="Gladieux P."/>
            <person name="Thoren M.H."/>
            <person name="Johannesson H."/>
        </authorList>
    </citation>
    <scope>NUCLEOTIDE SEQUENCE</scope>
    <source>
        <strain evidence="3">SMH4607-1</strain>
    </source>
</reference>
<keyword evidence="2" id="KW-0472">Membrane</keyword>
<keyword evidence="2" id="KW-0812">Transmembrane</keyword>
<keyword evidence="4" id="KW-1185">Reference proteome</keyword>
<proteinExistence type="predicted"/>
<evidence type="ECO:0000313" key="4">
    <source>
        <dbReference type="Proteomes" id="UP001172102"/>
    </source>
</evidence>
<protein>
    <submittedName>
        <fullName evidence="3">Uncharacterized protein</fullName>
    </submittedName>
</protein>